<evidence type="ECO:0000256" key="7">
    <source>
        <dbReference type="ARBA" id="ARBA00022719"/>
    </source>
</evidence>
<dbReference type="InterPro" id="IPR039428">
    <property type="entry name" value="NUOK/Mnh_C1-like"/>
</dbReference>
<dbReference type="PANTHER" id="PTHR11434">
    <property type="entry name" value="NADH-UBIQUINONE OXIDOREDUCTASE SUBUNIT ND4L"/>
    <property type="match status" value="1"/>
</dbReference>
<organism evidence="14 15">
    <name type="scientific">Candidatus Providencia siddallii</name>
    <dbReference type="NCBI Taxonomy" id="1715285"/>
    <lineage>
        <taxon>Bacteria</taxon>
        <taxon>Pseudomonadati</taxon>
        <taxon>Pseudomonadota</taxon>
        <taxon>Gammaproteobacteria</taxon>
        <taxon>Enterobacterales</taxon>
        <taxon>Morganellaceae</taxon>
        <taxon>Providencia</taxon>
    </lineage>
</organism>
<keyword evidence="11 13" id="KW-0830">Ubiquinone</keyword>
<dbReference type="GO" id="GO:0048038">
    <property type="term" value="F:quinone binding"/>
    <property type="evidence" value="ECO:0007669"/>
    <property type="project" value="UniProtKB-KW"/>
</dbReference>
<dbReference type="GO" id="GO:0042773">
    <property type="term" value="P:ATP synthesis coupled electron transport"/>
    <property type="evidence" value="ECO:0007669"/>
    <property type="project" value="InterPro"/>
</dbReference>
<keyword evidence="14" id="KW-0560">Oxidoreductase</keyword>
<comment type="subunit">
    <text evidence="13">NDH-1 is composed of 13 different subunits. Subunits NuoA, H, J, K, L, M, N constitute the membrane sector of the complex.</text>
</comment>
<dbReference type="PANTHER" id="PTHR11434:SF16">
    <property type="entry name" value="NADH-UBIQUINONE OXIDOREDUCTASE CHAIN 4L"/>
    <property type="match status" value="1"/>
</dbReference>
<dbReference type="STRING" id="1715285.SOFFGTOCOR_0476"/>
<sequence>MIPLQHGLILSAILFVIGLNCIIVRRNLFFMLLGLEITINSTALAFVVVGSFWGQPDGQIMYILIITLAAVEASIGLALLLRLHRYYKNLDVDNLNEMSE</sequence>
<dbReference type="GO" id="GO:0005886">
    <property type="term" value="C:plasma membrane"/>
    <property type="evidence" value="ECO:0007669"/>
    <property type="project" value="UniProtKB-SubCell"/>
</dbReference>
<keyword evidence="4 13" id="KW-0813">Transport</keyword>
<evidence type="ECO:0000256" key="13">
    <source>
        <dbReference type="HAMAP-Rule" id="MF_01456"/>
    </source>
</evidence>
<keyword evidence="8 13" id="KW-1278">Translocase</keyword>
<name>A0A0M6W7L0_9GAMM</name>
<evidence type="ECO:0000256" key="4">
    <source>
        <dbReference type="ARBA" id="ARBA00022448"/>
    </source>
</evidence>
<evidence type="ECO:0000256" key="8">
    <source>
        <dbReference type="ARBA" id="ARBA00022967"/>
    </source>
</evidence>
<dbReference type="GO" id="GO:0050136">
    <property type="term" value="F:NADH dehydrogenase (quinone) (non-electrogenic) activity"/>
    <property type="evidence" value="ECO:0007669"/>
    <property type="project" value="UniProtKB-UniRule"/>
</dbReference>
<evidence type="ECO:0000256" key="5">
    <source>
        <dbReference type="ARBA" id="ARBA00022475"/>
    </source>
</evidence>
<evidence type="ECO:0000256" key="6">
    <source>
        <dbReference type="ARBA" id="ARBA00022692"/>
    </source>
</evidence>
<feature type="transmembrane region" description="Helical" evidence="13">
    <location>
        <begin position="60"/>
        <end position="81"/>
    </location>
</feature>
<dbReference type="EMBL" id="CVRF01000003">
    <property type="protein sequence ID" value="CRK85884.1"/>
    <property type="molecule type" value="Genomic_DNA"/>
</dbReference>
<evidence type="ECO:0000313" key="14">
    <source>
        <dbReference type="EMBL" id="CRK85884.1"/>
    </source>
</evidence>
<dbReference type="FunFam" id="1.10.287.3510:FF:000001">
    <property type="entry name" value="NADH-quinone oxidoreductase subunit K"/>
    <property type="match status" value="1"/>
</dbReference>
<keyword evidence="12 13" id="KW-0472">Membrane</keyword>
<dbReference type="Proteomes" id="UP000242301">
    <property type="component" value="Unassembled WGS sequence"/>
</dbReference>
<dbReference type="Gene3D" id="1.10.287.3510">
    <property type="match status" value="1"/>
</dbReference>
<feature type="transmembrane region" description="Helical" evidence="13">
    <location>
        <begin position="6"/>
        <end position="23"/>
    </location>
</feature>
<reference evidence="15" key="1">
    <citation type="submission" date="2015-05" db="EMBL/GenBank/DDBJ databases">
        <authorList>
            <person name="Manzano-Marin A."/>
        </authorList>
    </citation>
    <scope>NUCLEOTIDE SEQUENCE [LARGE SCALE GENOMIC DNA]</scope>
    <source>
        <strain evidence="15">officinalis</strain>
    </source>
</reference>
<keyword evidence="7 13" id="KW-0874">Quinone</keyword>
<comment type="subcellular location">
    <subcellularLocation>
        <location evidence="13">Cell membrane</location>
        <topology evidence="13">Multi-pass membrane protein</topology>
    </subcellularLocation>
    <subcellularLocation>
        <location evidence="2">Membrane</location>
        <topology evidence="2">Multi-pass membrane protein</topology>
    </subcellularLocation>
</comment>
<keyword evidence="5 13" id="KW-1003">Cell membrane</keyword>
<dbReference type="EC" id="7.1.1.-" evidence="13"/>
<keyword evidence="6 13" id="KW-0812">Transmembrane</keyword>
<dbReference type="Pfam" id="PF00420">
    <property type="entry name" value="Oxidored_q2"/>
    <property type="match status" value="1"/>
</dbReference>
<accession>A0A0M6W7L0</accession>
<dbReference type="NCBIfam" id="NF004319">
    <property type="entry name" value="PRK05715.1-1"/>
    <property type="match status" value="1"/>
</dbReference>
<evidence type="ECO:0000256" key="10">
    <source>
        <dbReference type="ARBA" id="ARBA00023027"/>
    </source>
</evidence>
<keyword evidence="15" id="KW-1185">Reference proteome</keyword>
<dbReference type="InterPro" id="IPR001133">
    <property type="entry name" value="NADH_UbQ_OxRdtase_chain4L/K"/>
</dbReference>
<evidence type="ECO:0000256" key="12">
    <source>
        <dbReference type="ARBA" id="ARBA00023136"/>
    </source>
</evidence>
<evidence type="ECO:0000256" key="11">
    <source>
        <dbReference type="ARBA" id="ARBA00023075"/>
    </source>
</evidence>
<evidence type="ECO:0000256" key="3">
    <source>
        <dbReference type="ARBA" id="ARBA00010519"/>
    </source>
</evidence>
<proteinExistence type="inferred from homology"/>
<evidence type="ECO:0000256" key="2">
    <source>
        <dbReference type="ARBA" id="ARBA00004141"/>
    </source>
</evidence>
<keyword evidence="9 13" id="KW-1133">Transmembrane helix</keyword>
<gene>
    <name evidence="13 14" type="primary">nuoK</name>
    <name evidence="14" type="ORF">SOFFGTOCOR_0476</name>
</gene>
<dbReference type="NCBIfam" id="NF004320">
    <property type="entry name" value="PRK05715.1-2"/>
    <property type="match status" value="1"/>
</dbReference>
<evidence type="ECO:0000256" key="1">
    <source>
        <dbReference type="ARBA" id="ARBA00002378"/>
    </source>
</evidence>
<keyword evidence="10 13" id="KW-0520">NAD</keyword>
<comment type="function">
    <text evidence="1 13">NDH-1 shuttles electrons from NADH, via FMN and iron-sulfur (Fe-S) centers, to quinones in the respiratory chain. The immediate electron acceptor for the enzyme in this species is believed to be ubiquinone. Couples the redox reaction to proton translocation (for every two electrons transferred, four hydrogen ions are translocated across the cytoplasmic membrane), and thus conserves the redox energy in a proton gradient.</text>
</comment>
<feature type="transmembrane region" description="Helical" evidence="13">
    <location>
        <begin position="30"/>
        <end position="54"/>
    </location>
</feature>
<evidence type="ECO:0000256" key="9">
    <source>
        <dbReference type="ARBA" id="ARBA00022989"/>
    </source>
</evidence>
<comment type="catalytic activity">
    <reaction evidence="13">
        <text>a quinone + NADH + 5 H(+)(in) = a quinol + NAD(+) + 4 H(+)(out)</text>
        <dbReference type="Rhea" id="RHEA:57888"/>
        <dbReference type="ChEBI" id="CHEBI:15378"/>
        <dbReference type="ChEBI" id="CHEBI:24646"/>
        <dbReference type="ChEBI" id="CHEBI:57540"/>
        <dbReference type="ChEBI" id="CHEBI:57945"/>
        <dbReference type="ChEBI" id="CHEBI:132124"/>
    </reaction>
</comment>
<protein>
    <recommendedName>
        <fullName evidence="13">NADH-quinone oxidoreductase subunit K</fullName>
        <ecNumber evidence="13">7.1.1.-</ecNumber>
    </recommendedName>
    <alternativeName>
        <fullName evidence="13">NADH dehydrogenase I subunit K</fullName>
    </alternativeName>
    <alternativeName>
        <fullName evidence="13">NDH-1 subunit K</fullName>
    </alternativeName>
</protein>
<dbReference type="GO" id="GO:0030964">
    <property type="term" value="C:NADH dehydrogenase complex"/>
    <property type="evidence" value="ECO:0007669"/>
    <property type="project" value="TreeGrafter"/>
</dbReference>
<evidence type="ECO:0000313" key="15">
    <source>
        <dbReference type="Proteomes" id="UP000242301"/>
    </source>
</evidence>
<dbReference type="HAMAP" id="MF_01456">
    <property type="entry name" value="NDH1_NuoK"/>
    <property type="match status" value="1"/>
</dbReference>
<comment type="similarity">
    <text evidence="3 13">Belongs to the complex I subunit 4L family.</text>
</comment>
<dbReference type="AlphaFoldDB" id="A0A0M6W7L0"/>